<dbReference type="AlphaFoldDB" id="A0A9N9JWX2"/>
<protein>
    <submittedName>
        <fullName evidence="1">21020_t:CDS:1</fullName>
    </submittedName>
</protein>
<keyword evidence="2" id="KW-1185">Reference proteome</keyword>
<evidence type="ECO:0000313" key="1">
    <source>
        <dbReference type="EMBL" id="CAG8797431.1"/>
    </source>
</evidence>
<dbReference type="OrthoDB" id="2490746at2759"/>
<name>A0A9N9JWX2_9GLOM</name>
<reference evidence="1" key="1">
    <citation type="submission" date="2021-06" db="EMBL/GenBank/DDBJ databases">
        <authorList>
            <person name="Kallberg Y."/>
            <person name="Tangrot J."/>
            <person name="Rosling A."/>
        </authorList>
    </citation>
    <scope>NUCLEOTIDE SEQUENCE</scope>
    <source>
        <strain evidence="1">MA453B</strain>
    </source>
</reference>
<evidence type="ECO:0000313" key="2">
    <source>
        <dbReference type="Proteomes" id="UP000789405"/>
    </source>
</evidence>
<accession>A0A9N9JWX2</accession>
<dbReference type="Proteomes" id="UP000789405">
    <property type="component" value="Unassembled WGS sequence"/>
</dbReference>
<dbReference type="EMBL" id="CAJVPY010032135">
    <property type="protein sequence ID" value="CAG8797431.1"/>
    <property type="molecule type" value="Genomic_DNA"/>
</dbReference>
<comment type="caution">
    <text evidence="1">The sequence shown here is derived from an EMBL/GenBank/DDBJ whole genome shotgun (WGS) entry which is preliminary data.</text>
</comment>
<feature type="non-terminal residue" evidence="1">
    <location>
        <position position="1"/>
    </location>
</feature>
<gene>
    <name evidence="1" type="ORF">DERYTH_LOCUS22676</name>
</gene>
<proteinExistence type="predicted"/>
<sequence>MFLIVKANNGFEACDPYTPTLTADFTPDPIPAPGGKMTLTVHGKITDLNDPDIKLFTSNTMVQVEFISQLIGTHSSNIHELPDCSGYDSCDHDINIHVPEDVQNYHILRYTLLSSGIPVSCVQFTRHSLASS</sequence>
<organism evidence="1 2">
    <name type="scientific">Dentiscutata erythropus</name>
    <dbReference type="NCBI Taxonomy" id="1348616"/>
    <lineage>
        <taxon>Eukaryota</taxon>
        <taxon>Fungi</taxon>
        <taxon>Fungi incertae sedis</taxon>
        <taxon>Mucoromycota</taxon>
        <taxon>Glomeromycotina</taxon>
        <taxon>Glomeromycetes</taxon>
        <taxon>Diversisporales</taxon>
        <taxon>Gigasporaceae</taxon>
        <taxon>Dentiscutata</taxon>
    </lineage>
</organism>